<dbReference type="SMART" id="SM00020">
    <property type="entry name" value="Tryp_SPc"/>
    <property type="match status" value="1"/>
</dbReference>
<dbReference type="Pfam" id="PF00089">
    <property type="entry name" value="Trypsin"/>
    <property type="match status" value="1"/>
</dbReference>
<dbReference type="PANTHER" id="PTHR24252">
    <property type="entry name" value="ACROSIN-RELATED"/>
    <property type="match status" value="1"/>
</dbReference>
<dbReference type="InterPro" id="IPR001254">
    <property type="entry name" value="Trypsin_dom"/>
</dbReference>
<dbReference type="PROSITE" id="PS50240">
    <property type="entry name" value="TRYPSIN_DOM"/>
    <property type="match status" value="1"/>
</dbReference>
<accession>A0A4C1W9W1</accession>
<dbReference type="Proteomes" id="UP000299102">
    <property type="component" value="Unassembled WGS sequence"/>
</dbReference>
<dbReference type="Gene3D" id="2.40.10.10">
    <property type="entry name" value="Trypsin-like serine proteases"/>
    <property type="match status" value="1"/>
</dbReference>
<dbReference type="PANTHER" id="PTHR24252:SF7">
    <property type="entry name" value="HYALIN"/>
    <property type="match status" value="1"/>
</dbReference>
<comment type="caution">
    <text evidence="3">The sequence shown here is derived from an EMBL/GenBank/DDBJ whole genome shotgun (WGS) entry which is preliminary data.</text>
</comment>
<reference evidence="3 4" key="1">
    <citation type="journal article" date="2019" name="Commun. Biol.">
        <title>The bagworm genome reveals a unique fibroin gene that provides high tensile strength.</title>
        <authorList>
            <person name="Kono N."/>
            <person name="Nakamura H."/>
            <person name="Ohtoshi R."/>
            <person name="Tomita M."/>
            <person name="Numata K."/>
            <person name="Arakawa K."/>
        </authorList>
    </citation>
    <scope>NUCLEOTIDE SEQUENCE [LARGE SCALE GENOMIC DNA]</scope>
</reference>
<sequence>MTSKNRPTWDDSNRRRYPLRGIELCLNCNGKSALTNTSFSFSDTNCGKCESETDIESSLAICYIIGKALGRRETVAAVSDRKYVGIWGGDRTEIENYPFIASVQFKRVHTCAGIVVSDLFILTTASCFDALGSEANEYSIVVGTSNLEEGGVAYDVARVIRQNEYPASRDHDIALLKLVKPLKLSIKVAIASLAPEGLILKDDAVFNVTGWGPDADHIEGILKTTKVHSINRDACSSRNGDEFRVTKYLICAGSNGHGPCMCLMCSEYLRAYGACRVTPGQVPGVKGN</sequence>
<proteinExistence type="predicted"/>
<dbReference type="GO" id="GO:0004252">
    <property type="term" value="F:serine-type endopeptidase activity"/>
    <property type="evidence" value="ECO:0007669"/>
    <property type="project" value="InterPro"/>
</dbReference>
<dbReference type="AlphaFoldDB" id="A0A4C1W9W1"/>
<dbReference type="EMBL" id="BGZK01000511">
    <property type="protein sequence ID" value="GBP47833.1"/>
    <property type="molecule type" value="Genomic_DNA"/>
</dbReference>
<dbReference type="InterPro" id="IPR043504">
    <property type="entry name" value="Peptidase_S1_PA_chymotrypsin"/>
</dbReference>
<dbReference type="OrthoDB" id="6380398at2759"/>
<organism evidence="3 4">
    <name type="scientific">Eumeta variegata</name>
    <name type="common">Bagworm moth</name>
    <name type="synonym">Eumeta japonica</name>
    <dbReference type="NCBI Taxonomy" id="151549"/>
    <lineage>
        <taxon>Eukaryota</taxon>
        <taxon>Metazoa</taxon>
        <taxon>Ecdysozoa</taxon>
        <taxon>Arthropoda</taxon>
        <taxon>Hexapoda</taxon>
        <taxon>Insecta</taxon>
        <taxon>Pterygota</taxon>
        <taxon>Neoptera</taxon>
        <taxon>Endopterygota</taxon>
        <taxon>Lepidoptera</taxon>
        <taxon>Glossata</taxon>
        <taxon>Ditrysia</taxon>
        <taxon>Tineoidea</taxon>
        <taxon>Psychidae</taxon>
        <taxon>Oiketicinae</taxon>
        <taxon>Eumeta</taxon>
    </lineage>
</organism>
<feature type="domain" description="Peptidase S1" evidence="2">
    <location>
        <begin position="86"/>
        <end position="288"/>
    </location>
</feature>
<name>A0A4C1W9W1_EUMVA</name>
<evidence type="ECO:0000259" key="2">
    <source>
        <dbReference type="PROSITE" id="PS50240"/>
    </source>
</evidence>
<dbReference type="InterPro" id="IPR009003">
    <property type="entry name" value="Peptidase_S1_PA"/>
</dbReference>
<keyword evidence="4" id="KW-1185">Reference proteome</keyword>
<dbReference type="STRING" id="151549.A0A4C1W9W1"/>
<protein>
    <submittedName>
        <fullName evidence="3">Trypsin</fullName>
    </submittedName>
</protein>
<evidence type="ECO:0000256" key="1">
    <source>
        <dbReference type="ARBA" id="ARBA00023157"/>
    </source>
</evidence>
<gene>
    <name evidence="3" type="ORF">EVAR_43524_1</name>
</gene>
<evidence type="ECO:0000313" key="3">
    <source>
        <dbReference type="EMBL" id="GBP47833.1"/>
    </source>
</evidence>
<evidence type="ECO:0000313" key="4">
    <source>
        <dbReference type="Proteomes" id="UP000299102"/>
    </source>
</evidence>
<dbReference type="SUPFAM" id="SSF50494">
    <property type="entry name" value="Trypsin-like serine proteases"/>
    <property type="match status" value="1"/>
</dbReference>
<keyword evidence="1" id="KW-1015">Disulfide bond</keyword>
<dbReference type="GO" id="GO:0006508">
    <property type="term" value="P:proteolysis"/>
    <property type="evidence" value="ECO:0007669"/>
    <property type="project" value="InterPro"/>
</dbReference>